<reference evidence="1 2" key="1">
    <citation type="submission" date="2018-04" db="EMBL/GenBank/DDBJ databases">
        <title>Genomic Encyclopedia of Type Strains, Phase IV (KMG-IV): sequencing the most valuable type-strain genomes for metagenomic binning, comparative biology and taxonomic classification.</title>
        <authorList>
            <person name="Goeker M."/>
        </authorList>
    </citation>
    <scope>NUCLEOTIDE SEQUENCE [LARGE SCALE GENOMIC DNA]</scope>
    <source>
        <strain evidence="1 2">DSM 45771</strain>
    </source>
</reference>
<dbReference type="Proteomes" id="UP000245639">
    <property type="component" value="Unassembled WGS sequence"/>
</dbReference>
<dbReference type="RefSeq" id="WP_116710064.1">
    <property type="nucleotide sequence ID" value="NZ_QEKW01000013.1"/>
</dbReference>
<dbReference type="AlphaFoldDB" id="A0A2U1F2A8"/>
<evidence type="ECO:0000313" key="1">
    <source>
        <dbReference type="EMBL" id="PVZ06302.1"/>
    </source>
</evidence>
<sequence>MDTVPERRPTETFDLVTRVVALRRRGVPRVTLLAAQDQAWTSLHHEPHRDVRRTLTWVLRAIDGGEHDDVRLDAALRVAARDLGRPPSSGYAR</sequence>
<name>A0A2U1F2A8_9PSEU</name>
<comment type="caution">
    <text evidence="1">The sequence shown here is derived from an EMBL/GenBank/DDBJ whole genome shotgun (WGS) entry which is preliminary data.</text>
</comment>
<accession>A0A2U1F2A8</accession>
<protein>
    <submittedName>
        <fullName evidence="1">Uncharacterized protein</fullName>
    </submittedName>
</protein>
<proteinExistence type="predicted"/>
<organism evidence="1 2">
    <name type="scientific">Actinomycetospora cinnamomea</name>
    <dbReference type="NCBI Taxonomy" id="663609"/>
    <lineage>
        <taxon>Bacteria</taxon>
        <taxon>Bacillati</taxon>
        <taxon>Actinomycetota</taxon>
        <taxon>Actinomycetes</taxon>
        <taxon>Pseudonocardiales</taxon>
        <taxon>Pseudonocardiaceae</taxon>
        <taxon>Actinomycetospora</taxon>
    </lineage>
</organism>
<gene>
    <name evidence="1" type="ORF">C8D89_11340</name>
</gene>
<dbReference type="EMBL" id="QEKW01000013">
    <property type="protein sequence ID" value="PVZ06302.1"/>
    <property type="molecule type" value="Genomic_DNA"/>
</dbReference>
<keyword evidence="2" id="KW-1185">Reference proteome</keyword>
<evidence type="ECO:0000313" key="2">
    <source>
        <dbReference type="Proteomes" id="UP000245639"/>
    </source>
</evidence>